<accession>A0ABR7R8M3</accession>
<proteinExistence type="predicted"/>
<protein>
    <submittedName>
        <fullName evidence="1">Uncharacterized protein</fullName>
    </submittedName>
</protein>
<dbReference type="RefSeq" id="WP_187778870.1">
    <property type="nucleotide sequence ID" value="NZ_JACTUZ010000049.1"/>
</dbReference>
<name>A0ABR7R8M3_9PROT</name>
<sequence>MVWTRARVRLQPRFANACELVRHISVDPRPEDELRAADAIVAAGGLAERQAVEAALVGDGTRSRVYALALAGFLALDMSRPFSDRTPVRLLPRGDGAR</sequence>
<dbReference type="EMBL" id="JACTUZ010000049">
    <property type="protein sequence ID" value="MBC9177750.1"/>
    <property type="molecule type" value="Genomic_DNA"/>
</dbReference>
<evidence type="ECO:0000313" key="2">
    <source>
        <dbReference type="Proteomes" id="UP000603940"/>
    </source>
</evidence>
<dbReference type="Proteomes" id="UP000603940">
    <property type="component" value="Unassembled WGS sequence"/>
</dbReference>
<keyword evidence="2" id="KW-1185">Reference proteome</keyword>
<gene>
    <name evidence="1" type="ORF">IBL25_12450</name>
</gene>
<reference evidence="1 2" key="1">
    <citation type="journal article" date="2009" name="Int. J. Syst. Evol. Microbiol.">
        <title>Transfer of Teichococcus ludipueritiae and Muricoccus roseus to the genus Roseomonas, as Roseomonas ludipueritiae comb. nov. and Roseomonas rosea comb. nov., respectively, and emended description of the genus Roseomonas.</title>
        <authorList>
            <person name="Sanchez-Porro C."/>
            <person name="Gallego V."/>
            <person name="Busse H.J."/>
            <person name="Kampfer P."/>
            <person name="Ventosa A."/>
        </authorList>
    </citation>
    <scope>NUCLEOTIDE SEQUENCE [LARGE SCALE GENOMIC DNA]</scope>
    <source>
        <strain evidence="1 2">DSM 14915</strain>
    </source>
</reference>
<organism evidence="1 2">
    <name type="scientific">Pseudoroseomonas ludipueritiae</name>
    <dbReference type="NCBI Taxonomy" id="198093"/>
    <lineage>
        <taxon>Bacteria</taxon>
        <taxon>Pseudomonadati</taxon>
        <taxon>Pseudomonadota</taxon>
        <taxon>Alphaproteobacteria</taxon>
        <taxon>Acetobacterales</taxon>
        <taxon>Acetobacteraceae</taxon>
        <taxon>Pseudoroseomonas</taxon>
    </lineage>
</organism>
<comment type="caution">
    <text evidence="1">The sequence shown here is derived from an EMBL/GenBank/DDBJ whole genome shotgun (WGS) entry which is preliminary data.</text>
</comment>
<evidence type="ECO:0000313" key="1">
    <source>
        <dbReference type="EMBL" id="MBC9177750.1"/>
    </source>
</evidence>